<dbReference type="PANTHER" id="PTHR47027">
    <property type="entry name" value="REVERSE TRANSCRIPTASE DOMAIN-CONTAINING PROTEIN"/>
    <property type="match status" value="1"/>
</dbReference>
<reference evidence="3" key="1">
    <citation type="submission" date="2016-06" db="UniProtKB">
        <authorList>
            <consortium name="WormBaseParasite"/>
        </authorList>
    </citation>
    <scope>IDENTIFICATION</scope>
</reference>
<protein>
    <submittedName>
        <fullName evidence="3">Phage protein</fullName>
    </submittedName>
</protein>
<evidence type="ECO:0000313" key="3">
    <source>
        <dbReference type="WBParaSite" id="SCUD_0000484401-mRNA-1"/>
    </source>
</evidence>
<dbReference type="Proteomes" id="UP000279833">
    <property type="component" value="Unassembled WGS sequence"/>
</dbReference>
<keyword evidence="2" id="KW-1185">Reference proteome</keyword>
<reference evidence="1 2" key="2">
    <citation type="submission" date="2018-11" db="EMBL/GenBank/DDBJ databases">
        <authorList>
            <consortium name="Pathogen Informatics"/>
        </authorList>
    </citation>
    <scope>NUCLEOTIDE SEQUENCE [LARGE SCALE GENOMIC DNA]</scope>
    <source>
        <strain evidence="1">Dakar</strain>
        <strain evidence="2">Dakar, Senegal</strain>
    </source>
</reference>
<evidence type="ECO:0000313" key="1">
    <source>
        <dbReference type="EMBL" id="VDO91214.1"/>
    </source>
</evidence>
<accession>A0A183JQ57</accession>
<organism evidence="3">
    <name type="scientific">Schistosoma curassoni</name>
    <dbReference type="NCBI Taxonomy" id="6186"/>
    <lineage>
        <taxon>Eukaryota</taxon>
        <taxon>Metazoa</taxon>
        <taxon>Spiralia</taxon>
        <taxon>Lophotrochozoa</taxon>
        <taxon>Platyhelminthes</taxon>
        <taxon>Trematoda</taxon>
        <taxon>Digenea</taxon>
        <taxon>Strigeidida</taxon>
        <taxon>Schistosomatoidea</taxon>
        <taxon>Schistosomatidae</taxon>
        <taxon>Schistosoma</taxon>
    </lineage>
</organism>
<name>A0A183JQ57_9TREM</name>
<dbReference type="EMBL" id="UZAK01006937">
    <property type="protein sequence ID" value="VDO91214.1"/>
    <property type="molecule type" value="Genomic_DNA"/>
</dbReference>
<gene>
    <name evidence="1" type="ORF">SCUD_LOCUS4844</name>
</gene>
<dbReference type="WBParaSite" id="SCUD_0000484401-mRNA-1">
    <property type="protein sequence ID" value="SCUD_0000484401-mRNA-1"/>
    <property type="gene ID" value="SCUD_0000484401"/>
</dbReference>
<dbReference type="PANTHER" id="PTHR47027:SF25">
    <property type="entry name" value="REVERSE TRANSCRIPTASE DOMAIN-CONTAINING PROTEIN"/>
    <property type="match status" value="1"/>
</dbReference>
<dbReference type="AlphaFoldDB" id="A0A183JQ57"/>
<proteinExistence type="predicted"/>
<sequence>MQEKTTNVAAVSAALGVIIHKGKSKILQYNTACTNPITINGEDLEDVKIFAYLGSIIEEHGESDTNVKAQIGKARAVYLQLKNI</sequence>
<evidence type="ECO:0000313" key="2">
    <source>
        <dbReference type="Proteomes" id="UP000279833"/>
    </source>
</evidence>